<keyword evidence="1" id="KW-0732">Signal</keyword>
<dbReference type="EMBL" id="CP001700">
    <property type="protein sequence ID" value="ACU69731.1"/>
    <property type="molecule type" value="Genomic_DNA"/>
</dbReference>
<sequence length="90" mass="9080" precursor="true">MSKNPRSAARRALSLAALSGLGLAAAPAAHAAAGLGATQLYPLAHTPLDLLSNNLHVPVGGMDLSTFGVTAPFHDGLPLREVPVVGPLTH</sequence>
<accession>C7Q0V3</accession>
<dbReference type="KEGG" id="cai:Caci_0796"/>
<dbReference type="STRING" id="479433.Caci_0796"/>
<dbReference type="InterPro" id="IPR006311">
    <property type="entry name" value="TAT_signal"/>
</dbReference>
<dbReference type="PROSITE" id="PS51318">
    <property type="entry name" value="TAT"/>
    <property type="match status" value="1"/>
</dbReference>
<dbReference type="HOGENOM" id="CLU_2435452_0_0_11"/>
<reference evidence="2 3" key="1">
    <citation type="journal article" date="2009" name="Stand. Genomic Sci.">
        <title>Complete genome sequence of Catenulispora acidiphila type strain (ID 139908).</title>
        <authorList>
            <person name="Copeland A."/>
            <person name="Lapidus A."/>
            <person name="Glavina Del Rio T."/>
            <person name="Nolan M."/>
            <person name="Lucas S."/>
            <person name="Chen F."/>
            <person name="Tice H."/>
            <person name="Cheng J.F."/>
            <person name="Bruce D."/>
            <person name="Goodwin L."/>
            <person name="Pitluck S."/>
            <person name="Mikhailova N."/>
            <person name="Pati A."/>
            <person name="Ivanova N."/>
            <person name="Mavromatis K."/>
            <person name="Chen A."/>
            <person name="Palaniappan K."/>
            <person name="Chain P."/>
            <person name="Land M."/>
            <person name="Hauser L."/>
            <person name="Chang Y.J."/>
            <person name="Jeffries C.D."/>
            <person name="Chertkov O."/>
            <person name="Brettin T."/>
            <person name="Detter J.C."/>
            <person name="Han C."/>
            <person name="Ali Z."/>
            <person name="Tindall B.J."/>
            <person name="Goker M."/>
            <person name="Bristow J."/>
            <person name="Eisen J.A."/>
            <person name="Markowitz V."/>
            <person name="Hugenholtz P."/>
            <person name="Kyrpides N.C."/>
            <person name="Klenk H.P."/>
        </authorList>
    </citation>
    <scope>NUCLEOTIDE SEQUENCE [LARGE SCALE GENOMIC DNA]</scope>
    <source>
        <strain evidence="3">DSM 44928 / JCM 14897 / NBRC 102108 / NRRL B-24433 / ID139908</strain>
    </source>
</reference>
<dbReference type="Proteomes" id="UP000000851">
    <property type="component" value="Chromosome"/>
</dbReference>
<organism evidence="2 3">
    <name type="scientific">Catenulispora acidiphila (strain DSM 44928 / JCM 14897 / NBRC 102108 / NRRL B-24433 / ID139908)</name>
    <dbReference type="NCBI Taxonomy" id="479433"/>
    <lineage>
        <taxon>Bacteria</taxon>
        <taxon>Bacillati</taxon>
        <taxon>Actinomycetota</taxon>
        <taxon>Actinomycetes</taxon>
        <taxon>Catenulisporales</taxon>
        <taxon>Catenulisporaceae</taxon>
        <taxon>Catenulispora</taxon>
    </lineage>
</organism>
<gene>
    <name evidence="2" type="ordered locus">Caci_0796</name>
</gene>
<evidence type="ECO:0000256" key="1">
    <source>
        <dbReference type="SAM" id="SignalP"/>
    </source>
</evidence>
<protein>
    <recommendedName>
        <fullName evidence="4">Secreted protein</fullName>
    </recommendedName>
</protein>
<keyword evidence="3" id="KW-1185">Reference proteome</keyword>
<name>C7Q0V3_CATAD</name>
<evidence type="ECO:0008006" key="4">
    <source>
        <dbReference type="Google" id="ProtNLM"/>
    </source>
</evidence>
<feature type="signal peptide" evidence="1">
    <location>
        <begin position="1"/>
        <end position="31"/>
    </location>
</feature>
<evidence type="ECO:0000313" key="2">
    <source>
        <dbReference type="EMBL" id="ACU69731.1"/>
    </source>
</evidence>
<dbReference type="RefSeq" id="WP_012785026.1">
    <property type="nucleotide sequence ID" value="NC_013131.1"/>
</dbReference>
<dbReference type="AlphaFoldDB" id="C7Q0V3"/>
<dbReference type="InParanoid" id="C7Q0V3"/>
<feature type="chain" id="PRO_5002982768" description="Secreted protein" evidence="1">
    <location>
        <begin position="32"/>
        <end position="90"/>
    </location>
</feature>
<proteinExistence type="predicted"/>
<evidence type="ECO:0000313" key="3">
    <source>
        <dbReference type="Proteomes" id="UP000000851"/>
    </source>
</evidence>